<dbReference type="PANTHER" id="PTHR45842:SF22">
    <property type="entry name" value="INSULIN-LIKE GROWTH FACTOR-BINDING PROTEIN COMPLEX ACID LABILE SUBUNIT ISOFORM X1"/>
    <property type="match status" value="1"/>
</dbReference>
<keyword evidence="7" id="KW-0472">Membrane</keyword>
<dbReference type="InterPro" id="IPR001611">
    <property type="entry name" value="Leu-rich_rpt"/>
</dbReference>
<protein>
    <recommendedName>
        <fullName evidence="8">Ig-like domain-containing protein</fullName>
    </recommendedName>
</protein>
<feature type="compositionally biased region" description="Polar residues" evidence="6">
    <location>
        <begin position="998"/>
        <end position="1007"/>
    </location>
</feature>
<evidence type="ECO:0000256" key="5">
    <source>
        <dbReference type="ARBA" id="ARBA00023319"/>
    </source>
</evidence>
<keyword evidence="7" id="KW-1133">Transmembrane helix</keyword>
<dbReference type="Gene3D" id="3.80.10.10">
    <property type="entry name" value="Ribonuclease Inhibitor"/>
    <property type="match status" value="2"/>
</dbReference>
<sequence length="1177" mass="128592">MARNKLIKIIKTNTAAAKESLAPAVAIVTTAALTTTTTQSSMKVNALQQQQEQNEYSPTRLHPNCNNFQQQHEHHHHHYRPTSHQEPEYKNEQCTHDNCFQNFLETPAVYCLRADNTAQSITLSFKVRRKSKHFTNTPRTSLNLPLFDTLKRFRSIPLIQLLWLLCCLSNIFHKSMAECPSVCECKWKSGKESVLCLNANLTHIPAPLDAGTQALDLTGNEIATIPDDTFAEVNLLNLQKVYLAKCRLRLIERYAFRGLINLVELDLSYNALAHIPSDALESVTELRELKMNGNPIMIVGNDAFKKMQHLVRLELSDCRVERVEVKAFAGLESSLEYLKLDGNKLSEVRSGTITSLTNLHGITLSRNQWNCSCALRPLRSWMLRENIPCGIPPVCQNPPRLAGKSWDKIDLDDFACVPQIIATDTTAHGVEGKNVTMSCYVEGVPEPSVKWMVKNRVIANLTATNGDSPSNSPRTAAAIQGRKTYVVNMLRNASNLTILTADMQDAGIYTCAAENKAGKVEASVTLAVSRRPPEAPLGFKVILLCVFIALLFVAGSSFAAICFCSLRRKRKMRLWNTMPQGRTESYEKIEMTSRITGGGGIGGAGNNGGPTNKPDLGGKTGMQETSKNGSTQGQIFHDNENGYLCSATTPLNCGSDDGGDTGGAIINPSGGSSKRNGDYRNIPTHCDDDDNDHMQHQQQHHQGFGGGSHKIYQRSLLLASTTTHNGTLTTTTTSLTAPRWKTGSAFQSSTPQDTVMHLDGGVSGTQTSGLKDDTDLHIPRLIDIGSNPDSASASISSKVDAASRQSSAYNHVANWVTTSIATTKITSPHSNLNNNHTTVDYYSSPKEEANSSIFSGKDSSDNDLFDSNYPDLLDIAKYAVAQATSTNQTNGALCTLPRKLKNTGKYFKNSSDSQSPLLADNSSKYGSSTLGDASYLNEIALGRRFSAESSYSTYGSTVTYTKGQRSNSFLNLVHSSSKNTLALSNNNNKTTVTSSSTATRRNPSLPSSPVHEYQQHQRSFSSAATPLLDFSSLTNRSTVTTGSAVTPSGLSTSMHCSGTSTTTPVTAYDYHAAQLERFLEEYRNLQDQLCKMKETCETIRKKEVPLRVGMGHSAHAADPVMYNAALAAASSPTSNPKMTLKSKTTLPGQPPDPPPYWLHRNAMLKRLNEPQNDIFKS</sequence>
<name>A0A0L0BS35_LUCCU</name>
<dbReference type="PROSITE" id="PS50835">
    <property type="entry name" value="IG_LIKE"/>
    <property type="match status" value="1"/>
</dbReference>
<evidence type="ECO:0000313" key="9">
    <source>
        <dbReference type="EMBL" id="KNC22836.1"/>
    </source>
</evidence>
<evidence type="ECO:0000313" key="10">
    <source>
        <dbReference type="Proteomes" id="UP000037069"/>
    </source>
</evidence>
<dbReference type="InterPro" id="IPR003599">
    <property type="entry name" value="Ig_sub"/>
</dbReference>
<dbReference type="InterPro" id="IPR050467">
    <property type="entry name" value="LRFN"/>
</dbReference>
<keyword evidence="10" id="KW-1185">Reference proteome</keyword>
<feature type="compositionally biased region" description="Low complexity" evidence="6">
    <location>
        <begin position="984"/>
        <end position="997"/>
    </location>
</feature>
<keyword evidence="1" id="KW-0433">Leucine-rich repeat</keyword>
<evidence type="ECO:0000256" key="6">
    <source>
        <dbReference type="SAM" id="MobiDB-lite"/>
    </source>
</evidence>
<dbReference type="SMART" id="SM00369">
    <property type="entry name" value="LRR_TYP"/>
    <property type="match status" value="6"/>
</dbReference>
<feature type="compositionally biased region" description="Polar residues" evidence="6">
    <location>
        <begin position="622"/>
        <end position="634"/>
    </location>
</feature>
<dbReference type="SMART" id="SM00409">
    <property type="entry name" value="IG"/>
    <property type="match status" value="1"/>
</dbReference>
<dbReference type="OMA" id="RENIPCG"/>
<evidence type="ECO:0000259" key="8">
    <source>
        <dbReference type="PROSITE" id="PS50835"/>
    </source>
</evidence>
<keyword evidence="4" id="KW-1015">Disulfide bond</keyword>
<dbReference type="SUPFAM" id="SSF52058">
    <property type="entry name" value="L domain-like"/>
    <property type="match status" value="1"/>
</dbReference>
<gene>
    <name evidence="9" type="ORF">FF38_08042</name>
</gene>
<keyword evidence="3" id="KW-0677">Repeat</keyword>
<dbReference type="InterPro" id="IPR013783">
    <property type="entry name" value="Ig-like_fold"/>
</dbReference>
<feature type="region of interest" description="Disordered" evidence="6">
    <location>
        <begin position="980"/>
        <end position="1018"/>
    </location>
</feature>
<feature type="region of interest" description="Disordered" evidence="6">
    <location>
        <begin position="599"/>
        <end position="634"/>
    </location>
</feature>
<keyword evidence="2" id="KW-0732">Signal</keyword>
<dbReference type="AlphaFoldDB" id="A0A0L0BS35"/>
<evidence type="ECO:0000256" key="2">
    <source>
        <dbReference type="ARBA" id="ARBA00022729"/>
    </source>
</evidence>
<dbReference type="PANTHER" id="PTHR45842">
    <property type="entry name" value="SYNAPTIC ADHESION-LIKE MOLECULE SALM"/>
    <property type="match status" value="1"/>
</dbReference>
<proteinExistence type="predicted"/>
<evidence type="ECO:0000256" key="7">
    <source>
        <dbReference type="SAM" id="Phobius"/>
    </source>
</evidence>
<feature type="compositionally biased region" description="Polar residues" evidence="6">
    <location>
        <begin position="1131"/>
        <end position="1146"/>
    </location>
</feature>
<keyword evidence="7" id="KW-0812">Transmembrane</keyword>
<dbReference type="Gene3D" id="2.60.40.10">
    <property type="entry name" value="Immunoglobulins"/>
    <property type="match status" value="1"/>
</dbReference>
<dbReference type="PROSITE" id="PS51450">
    <property type="entry name" value="LRR"/>
    <property type="match status" value="1"/>
</dbReference>
<dbReference type="STRING" id="7375.A0A0L0BS35"/>
<feature type="transmembrane region" description="Helical" evidence="7">
    <location>
        <begin position="541"/>
        <end position="566"/>
    </location>
</feature>
<dbReference type="InterPro" id="IPR007110">
    <property type="entry name" value="Ig-like_dom"/>
</dbReference>
<dbReference type="SMART" id="SM00408">
    <property type="entry name" value="IGc2"/>
    <property type="match status" value="1"/>
</dbReference>
<dbReference type="FunFam" id="3.80.10.10:FF:000082">
    <property type="entry name" value="Leucine-rich repeat-containing 24"/>
    <property type="match status" value="1"/>
</dbReference>
<feature type="region of interest" description="Disordered" evidence="6">
    <location>
        <begin position="1131"/>
        <end position="1155"/>
    </location>
</feature>
<keyword evidence="5" id="KW-0393">Immunoglobulin domain</keyword>
<accession>A0A0L0BS35</accession>
<dbReference type="Pfam" id="PF13855">
    <property type="entry name" value="LRR_8"/>
    <property type="match status" value="2"/>
</dbReference>
<dbReference type="FunFam" id="2.60.40.10:FF:000032">
    <property type="entry name" value="palladin isoform X1"/>
    <property type="match status" value="1"/>
</dbReference>
<dbReference type="Pfam" id="PF07679">
    <property type="entry name" value="I-set"/>
    <property type="match status" value="1"/>
</dbReference>
<feature type="compositionally biased region" description="Gly residues" evidence="6">
    <location>
        <begin position="599"/>
        <end position="608"/>
    </location>
</feature>
<feature type="domain" description="Ig-like" evidence="8">
    <location>
        <begin position="418"/>
        <end position="527"/>
    </location>
</feature>
<evidence type="ECO:0000256" key="3">
    <source>
        <dbReference type="ARBA" id="ARBA00022737"/>
    </source>
</evidence>
<evidence type="ECO:0000256" key="1">
    <source>
        <dbReference type="ARBA" id="ARBA00022614"/>
    </source>
</evidence>
<dbReference type="EMBL" id="JRES01001454">
    <property type="protein sequence ID" value="KNC22836.1"/>
    <property type="molecule type" value="Genomic_DNA"/>
</dbReference>
<reference evidence="9 10" key="1">
    <citation type="journal article" date="2015" name="Nat. Commun.">
        <title>Lucilia cuprina genome unlocks parasitic fly biology to underpin future interventions.</title>
        <authorList>
            <person name="Anstead C.A."/>
            <person name="Korhonen P.K."/>
            <person name="Young N.D."/>
            <person name="Hall R.S."/>
            <person name="Jex A.R."/>
            <person name="Murali S.C."/>
            <person name="Hughes D.S."/>
            <person name="Lee S.F."/>
            <person name="Perry T."/>
            <person name="Stroehlein A.J."/>
            <person name="Ansell B.R."/>
            <person name="Breugelmans B."/>
            <person name="Hofmann A."/>
            <person name="Qu J."/>
            <person name="Dugan S."/>
            <person name="Lee S.L."/>
            <person name="Chao H."/>
            <person name="Dinh H."/>
            <person name="Han Y."/>
            <person name="Doddapaneni H.V."/>
            <person name="Worley K.C."/>
            <person name="Muzny D.M."/>
            <person name="Ioannidis P."/>
            <person name="Waterhouse R.M."/>
            <person name="Zdobnov E.M."/>
            <person name="James P.J."/>
            <person name="Bagnall N.H."/>
            <person name="Kotze A.C."/>
            <person name="Gibbs R.A."/>
            <person name="Richards S."/>
            <person name="Batterham P."/>
            <person name="Gasser R.B."/>
        </authorList>
    </citation>
    <scope>NUCLEOTIDE SEQUENCE [LARGE SCALE GENOMIC DNA]</scope>
    <source>
        <strain evidence="9 10">LS</strain>
        <tissue evidence="9">Full body</tissue>
    </source>
</reference>
<dbReference type="InterPro" id="IPR032675">
    <property type="entry name" value="LRR_dom_sf"/>
</dbReference>
<organism evidence="9 10">
    <name type="scientific">Lucilia cuprina</name>
    <name type="common">Green bottle fly</name>
    <name type="synonym">Australian sheep blowfly</name>
    <dbReference type="NCBI Taxonomy" id="7375"/>
    <lineage>
        <taxon>Eukaryota</taxon>
        <taxon>Metazoa</taxon>
        <taxon>Ecdysozoa</taxon>
        <taxon>Arthropoda</taxon>
        <taxon>Hexapoda</taxon>
        <taxon>Insecta</taxon>
        <taxon>Pterygota</taxon>
        <taxon>Neoptera</taxon>
        <taxon>Endopterygota</taxon>
        <taxon>Diptera</taxon>
        <taxon>Brachycera</taxon>
        <taxon>Muscomorpha</taxon>
        <taxon>Oestroidea</taxon>
        <taxon>Calliphoridae</taxon>
        <taxon>Luciliinae</taxon>
        <taxon>Lucilia</taxon>
    </lineage>
</organism>
<dbReference type="SUPFAM" id="SSF48726">
    <property type="entry name" value="Immunoglobulin"/>
    <property type="match status" value="1"/>
</dbReference>
<dbReference type="InterPro" id="IPR003591">
    <property type="entry name" value="Leu-rich_rpt_typical-subtyp"/>
</dbReference>
<feature type="region of interest" description="Disordered" evidence="6">
    <location>
        <begin position="662"/>
        <end position="682"/>
    </location>
</feature>
<dbReference type="Proteomes" id="UP000037069">
    <property type="component" value="Unassembled WGS sequence"/>
</dbReference>
<dbReference type="OrthoDB" id="643377at2759"/>
<dbReference type="InterPro" id="IPR003598">
    <property type="entry name" value="Ig_sub2"/>
</dbReference>
<comment type="caution">
    <text evidence="9">The sequence shown here is derived from an EMBL/GenBank/DDBJ whole genome shotgun (WGS) entry which is preliminary data.</text>
</comment>
<dbReference type="InterPro" id="IPR013098">
    <property type="entry name" value="Ig_I-set"/>
</dbReference>
<dbReference type="InterPro" id="IPR036179">
    <property type="entry name" value="Ig-like_dom_sf"/>
</dbReference>
<evidence type="ECO:0000256" key="4">
    <source>
        <dbReference type="ARBA" id="ARBA00023157"/>
    </source>
</evidence>